<comment type="caution">
    <text evidence="5">The sequence shown here is derived from an EMBL/GenBank/DDBJ whole genome shotgun (WGS) entry which is preliminary data.</text>
</comment>
<dbReference type="AlphaFoldDB" id="A0A178IID6"/>
<dbReference type="RefSeq" id="WP_068770621.1">
    <property type="nucleotide sequence ID" value="NZ_CP109796.1"/>
</dbReference>
<keyword evidence="1" id="KW-0540">Nuclease</keyword>
<evidence type="ECO:0000313" key="5">
    <source>
        <dbReference type="EMBL" id="OAM89508.1"/>
    </source>
</evidence>
<evidence type="ECO:0000256" key="3">
    <source>
        <dbReference type="ARBA" id="ARBA00022839"/>
    </source>
</evidence>
<dbReference type="PANTHER" id="PTHR23240">
    <property type="entry name" value="DNA CROSS-LINK REPAIR PROTEIN PSO2/SNM1-RELATED"/>
    <property type="match status" value="1"/>
</dbReference>
<dbReference type="Gene3D" id="3.40.50.12650">
    <property type="match status" value="1"/>
</dbReference>
<protein>
    <recommendedName>
        <fullName evidence="4">Zn-dependent metallo-hydrolase RNA specificity domain-containing protein</fullName>
    </recommendedName>
</protein>
<evidence type="ECO:0000313" key="6">
    <source>
        <dbReference type="Proteomes" id="UP000078486"/>
    </source>
</evidence>
<name>A0A178IID6_9BACT</name>
<accession>A0A178IID6</accession>
<dbReference type="InterPro" id="IPR036866">
    <property type="entry name" value="RibonucZ/Hydroxyglut_hydro"/>
</dbReference>
<dbReference type="InterPro" id="IPR011108">
    <property type="entry name" value="RMMBL"/>
</dbReference>
<keyword evidence="3" id="KW-0269">Exonuclease</keyword>
<feature type="domain" description="Zn-dependent metallo-hydrolase RNA specificity" evidence="4">
    <location>
        <begin position="272"/>
        <end position="316"/>
    </location>
</feature>
<dbReference type="SUPFAM" id="SSF56281">
    <property type="entry name" value="Metallo-hydrolase/oxidoreductase"/>
    <property type="match status" value="1"/>
</dbReference>
<gene>
    <name evidence="5" type="ORF">AW736_12915</name>
</gene>
<dbReference type="GO" id="GO:0003684">
    <property type="term" value="F:damaged DNA binding"/>
    <property type="evidence" value="ECO:0007669"/>
    <property type="project" value="TreeGrafter"/>
</dbReference>
<dbReference type="Proteomes" id="UP000078486">
    <property type="component" value="Unassembled WGS sequence"/>
</dbReference>
<dbReference type="OrthoDB" id="9802472at2"/>
<dbReference type="GO" id="GO:0006303">
    <property type="term" value="P:double-strand break repair via nonhomologous end joining"/>
    <property type="evidence" value="ECO:0007669"/>
    <property type="project" value="TreeGrafter"/>
</dbReference>
<evidence type="ECO:0000256" key="1">
    <source>
        <dbReference type="ARBA" id="ARBA00022722"/>
    </source>
</evidence>
<dbReference type="PANTHER" id="PTHR23240:SF8">
    <property type="entry name" value="PROTEIN ARTEMIS"/>
    <property type="match status" value="1"/>
</dbReference>
<dbReference type="EMBL" id="LRRQ01000090">
    <property type="protein sequence ID" value="OAM89508.1"/>
    <property type="molecule type" value="Genomic_DNA"/>
</dbReference>
<dbReference type="GO" id="GO:0036297">
    <property type="term" value="P:interstrand cross-link repair"/>
    <property type="evidence" value="ECO:0007669"/>
    <property type="project" value="TreeGrafter"/>
</dbReference>
<evidence type="ECO:0000259" key="4">
    <source>
        <dbReference type="Pfam" id="PF07521"/>
    </source>
</evidence>
<dbReference type="Gene3D" id="3.60.15.10">
    <property type="entry name" value="Ribonuclease Z/Hydroxyacylglutathione hydrolase-like"/>
    <property type="match status" value="1"/>
</dbReference>
<organism evidence="5 6">
    <name type="scientific">Termitidicoccus mucosus</name>
    <dbReference type="NCBI Taxonomy" id="1184151"/>
    <lineage>
        <taxon>Bacteria</taxon>
        <taxon>Pseudomonadati</taxon>
        <taxon>Verrucomicrobiota</taxon>
        <taxon>Opitutia</taxon>
        <taxon>Opitutales</taxon>
        <taxon>Opitutaceae</taxon>
        <taxon>Termitidicoccus</taxon>
    </lineage>
</organism>
<proteinExistence type="predicted"/>
<reference evidence="5 6" key="1">
    <citation type="submission" date="2016-01" db="EMBL/GenBank/DDBJ databases">
        <title>High potential of lignocellulose degradation of a new Verrucomicrobia species.</title>
        <authorList>
            <person name="Wang Y."/>
            <person name="Shi Y."/>
            <person name="Qiu Z."/>
            <person name="Liu S."/>
            <person name="Yang H."/>
        </authorList>
    </citation>
    <scope>NUCLEOTIDE SEQUENCE [LARGE SCALE GENOMIC DNA]</scope>
    <source>
        <strain evidence="5 6">TSB47</strain>
    </source>
</reference>
<dbReference type="GO" id="GO:0035312">
    <property type="term" value="F:5'-3' DNA exonuclease activity"/>
    <property type="evidence" value="ECO:0007669"/>
    <property type="project" value="TreeGrafter"/>
</dbReference>
<keyword evidence="2" id="KW-0378">Hydrolase</keyword>
<sequence length="329" mass="36805">MPWEIQFHRKGLHLPQIGWWLDATRPVDRAFVSHAHFDHFAAHREIICTPGTAKLMRARLRGRRVEHALPFGHAEQLDPETTITLLPAGHIHGSAQCLLEHARHGTLLYTGDFKLRPGRSAEPCAAPRADTLVMETTFGKPQYAFPPAGEILAGIVAFCRDTLAAGATPVLFGYSLGKSQEILACLAEAELPVMLHAETFRLTQVYEKLGLVFPAHRRFDERESAGHVVICPPQWGESSFLQKIPARRTAVVSGWAMDRATLYRYRCDAAFPLSDHAGYDDLLRYVELVQPRLVYTVHGFATEFARDLRARGIEAWALGQENQLDLTLA</sequence>
<dbReference type="STRING" id="1184151.AW736_12915"/>
<evidence type="ECO:0000256" key="2">
    <source>
        <dbReference type="ARBA" id="ARBA00022801"/>
    </source>
</evidence>
<keyword evidence="6" id="KW-1185">Reference proteome</keyword>
<dbReference type="Pfam" id="PF07521">
    <property type="entry name" value="RMMBL"/>
    <property type="match status" value="1"/>
</dbReference>